<name>A0A0R2JI43_9LACO</name>
<dbReference type="PATRIC" id="fig|1620.3.peg.476"/>
<feature type="compositionally biased region" description="Low complexity" evidence="1">
    <location>
        <begin position="56"/>
        <end position="80"/>
    </location>
</feature>
<keyword evidence="4" id="KW-1185">Reference proteome</keyword>
<protein>
    <submittedName>
        <fullName evidence="3">Uncharacterized protein</fullName>
    </submittedName>
</protein>
<dbReference type="Proteomes" id="UP000051673">
    <property type="component" value="Unassembled WGS sequence"/>
</dbReference>
<feature type="transmembrane region" description="Helical" evidence="2">
    <location>
        <begin position="23"/>
        <end position="50"/>
    </location>
</feature>
<evidence type="ECO:0000256" key="2">
    <source>
        <dbReference type="SAM" id="Phobius"/>
    </source>
</evidence>
<dbReference type="EMBL" id="JQCD01000024">
    <property type="protein sequence ID" value="KRN76959.1"/>
    <property type="molecule type" value="Genomic_DNA"/>
</dbReference>
<gene>
    <name evidence="3" type="ORF">IV67_GL000471</name>
</gene>
<evidence type="ECO:0000313" key="4">
    <source>
        <dbReference type="Proteomes" id="UP000051673"/>
    </source>
</evidence>
<accession>A0A0R2JI43</accession>
<dbReference type="AlphaFoldDB" id="A0A0R2JI43"/>
<keyword evidence="2" id="KW-0472">Membrane</keyword>
<evidence type="ECO:0000313" key="3">
    <source>
        <dbReference type="EMBL" id="KRN76959.1"/>
    </source>
</evidence>
<comment type="caution">
    <text evidence="3">The sequence shown here is derived from an EMBL/GenBank/DDBJ whole genome shotgun (WGS) entry which is preliminary data.</text>
</comment>
<feature type="region of interest" description="Disordered" evidence="1">
    <location>
        <begin position="56"/>
        <end position="94"/>
    </location>
</feature>
<keyword evidence="2" id="KW-1133">Transmembrane helix</keyword>
<reference evidence="3 4" key="1">
    <citation type="journal article" date="2015" name="Genome Announc.">
        <title>Expanding the biotechnology potential of lactobacilli through comparative genomics of 213 strains and associated genera.</title>
        <authorList>
            <person name="Sun Z."/>
            <person name="Harris H.M."/>
            <person name="McCann A."/>
            <person name="Guo C."/>
            <person name="Argimon S."/>
            <person name="Zhang W."/>
            <person name="Yang X."/>
            <person name="Jeffery I.B."/>
            <person name="Cooney J.C."/>
            <person name="Kagawa T.F."/>
            <person name="Liu W."/>
            <person name="Song Y."/>
            <person name="Salvetti E."/>
            <person name="Wrobel A."/>
            <person name="Rasinkangas P."/>
            <person name="Parkhill J."/>
            <person name="Rea M.C."/>
            <person name="O'Sullivan O."/>
            <person name="Ritari J."/>
            <person name="Douillard F.P."/>
            <person name="Paul Ross R."/>
            <person name="Yang R."/>
            <person name="Briner A.E."/>
            <person name="Felis G.E."/>
            <person name="de Vos W.M."/>
            <person name="Barrangou R."/>
            <person name="Klaenhammer T.R."/>
            <person name="Caufield P.W."/>
            <person name="Cui Y."/>
            <person name="Zhang H."/>
            <person name="O'Toole P.W."/>
        </authorList>
    </citation>
    <scope>NUCLEOTIDE SEQUENCE [LARGE SCALE GENOMIC DNA]</scope>
    <source>
        <strain evidence="3 4">DSM 20014</strain>
    </source>
</reference>
<dbReference type="RefSeq" id="WP_057787802.1">
    <property type="nucleotide sequence ID" value="NZ_JQCD01000024.1"/>
</dbReference>
<proteinExistence type="predicted"/>
<sequence length="180" mass="19627">MGKEVRDGDGVVYVEKKPWYKKVWVWILGILLALLIVIVAGVGAGTYAIFKSSDSSTVSSTRSSSTASSRTASSTSASSTENHDEVATADGKGVSKEEFQSIMDGYDNLNKHIKELNRKVDSMSEAEKQNASIDLLQEQNAVTALQVDLQDELSASQTMRITNKSVNILQSYEELSDKLN</sequence>
<organism evidence="3 4">
    <name type="scientific">Weissella minor</name>
    <dbReference type="NCBI Taxonomy" id="1620"/>
    <lineage>
        <taxon>Bacteria</taxon>
        <taxon>Bacillati</taxon>
        <taxon>Bacillota</taxon>
        <taxon>Bacilli</taxon>
        <taxon>Lactobacillales</taxon>
        <taxon>Lactobacillaceae</taxon>
        <taxon>Weissella</taxon>
    </lineage>
</organism>
<keyword evidence="2" id="KW-0812">Transmembrane</keyword>
<evidence type="ECO:0000256" key="1">
    <source>
        <dbReference type="SAM" id="MobiDB-lite"/>
    </source>
</evidence>